<accession>A0AAW2THW8</accession>
<comment type="caution">
    <text evidence="2">The sequence shown here is derived from an EMBL/GenBank/DDBJ whole genome shotgun (WGS) entry which is preliminary data.</text>
</comment>
<evidence type="ECO:0000313" key="2">
    <source>
        <dbReference type="EMBL" id="KAL0404145.1"/>
    </source>
</evidence>
<feature type="region of interest" description="Disordered" evidence="1">
    <location>
        <begin position="123"/>
        <end position="143"/>
    </location>
</feature>
<evidence type="ECO:0000256" key="1">
    <source>
        <dbReference type="SAM" id="MobiDB-lite"/>
    </source>
</evidence>
<sequence>MQCMKGLYAVSDWHIRYAMAKAFFGARMVERSSVREHRVMVLSLIEKLKDLQADFEEEETYVDLTLQSLLPSLDRSIINYNMNGLEKKLHELINMLVQCEATIDKSALPVLVGEASISKVKGKVAGSEERKKDETSCTTASTSSALVTPLVGSKEKWKRAR</sequence>
<organism evidence="2">
    <name type="scientific">Sesamum radiatum</name>
    <name type="common">Black benniseed</name>
    <dbReference type="NCBI Taxonomy" id="300843"/>
    <lineage>
        <taxon>Eukaryota</taxon>
        <taxon>Viridiplantae</taxon>
        <taxon>Streptophyta</taxon>
        <taxon>Embryophyta</taxon>
        <taxon>Tracheophyta</taxon>
        <taxon>Spermatophyta</taxon>
        <taxon>Magnoliopsida</taxon>
        <taxon>eudicotyledons</taxon>
        <taxon>Gunneridae</taxon>
        <taxon>Pentapetalae</taxon>
        <taxon>asterids</taxon>
        <taxon>lamiids</taxon>
        <taxon>Lamiales</taxon>
        <taxon>Pedaliaceae</taxon>
        <taxon>Sesamum</taxon>
    </lineage>
</organism>
<feature type="compositionally biased region" description="Basic and acidic residues" evidence="1">
    <location>
        <begin position="126"/>
        <end position="135"/>
    </location>
</feature>
<gene>
    <name evidence="2" type="ORF">Sradi_2055300</name>
</gene>
<reference evidence="2" key="1">
    <citation type="submission" date="2020-06" db="EMBL/GenBank/DDBJ databases">
        <authorList>
            <person name="Li T."/>
            <person name="Hu X."/>
            <person name="Zhang T."/>
            <person name="Song X."/>
            <person name="Zhang H."/>
            <person name="Dai N."/>
            <person name="Sheng W."/>
            <person name="Hou X."/>
            <person name="Wei L."/>
        </authorList>
    </citation>
    <scope>NUCLEOTIDE SEQUENCE</scope>
    <source>
        <strain evidence="2">G02</strain>
        <tissue evidence="2">Leaf</tissue>
    </source>
</reference>
<protein>
    <submittedName>
        <fullName evidence="2">Uncharacterized protein</fullName>
    </submittedName>
</protein>
<dbReference type="AlphaFoldDB" id="A0AAW2THW8"/>
<dbReference type="EMBL" id="JACGWJ010000008">
    <property type="protein sequence ID" value="KAL0404145.1"/>
    <property type="molecule type" value="Genomic_DNA"/>
</dbReference>
<reference evidence="2" key="2">
    <citation type="journal article" date="2024" name="Plant">
        <title>Genomic evolution and insights into agronomic trait innovations of Sesamum species.</title>
        <authorList>
            <person name="Miao H."/>
            <person name="Wang L."/>
            <person name="Qu L."/>
            <person name="Liu H."/>
            <person name="Sun Y."/>
            <person name="Le M."/>
            <person name="Wang Q."/>
            <person name="Wei S."/>
            <person name="Zheng Y."/>
            <person name="Lin W."/>
            <person name="Duan Y."/>
            <person name="Cao H."/>
            <person name="Xiong S."/>
            <person name="Wang X."/>
            <person name="Wei L."/>
            <person name="Li C."/>
            <person name="Ma Q."/>
            <person name="Ju M."/>
            <person name="Zhao R."/>
            <person name="Li G."/>
            <person name="Mu C."/>
            <person name="Tian Q."/>
            <person name="Mei H."/>
            <person name="Zhang T."/>
            <person name="Gao T."/>
            <person name="Zhang H."/>
        </authorList>
    </citation>
    <scope>NUCLEOTIDE SEQUENCE</scope>
    <source>
        <strain evidence="2">G02</strain>
    </source>
</reference>
<proteinExistence type="predicted"/>
<name>A0AAW2THW8_SESRA</name>